<feature type="transmembrane region" description="Helical" evidence="6">
    <location>
        <begin position="470"/>
        <end position="489"/>
    </location>
</feature>
<dbReference type="InterPro" id="IPR036259">
    <property type="entry name" value="MFS_trans_sf"/>
</dbReference>
<dbReference type="CDD" id="cd17323">
    <property type="entry name" value="MFS_Tpo1_MDR_like"/>
    <property type="match status" value="1"/>
</dbReference>
<feature type="transmembrane region" description="Helical" evidence="6">
    <location>
        <begin position="580"/>
        <end position="597"/>
    </location>
</feature>
<feature type="transmembrane region" description="Helical" evidence="6">
    <location>
        <begin position="510"/>
        <end position="532"/>
    </location>
</feature>
<keyword evidence="4 6" id="KW-0472">Membrane</keyword>
<dbReference type="GO" id="GO:0005886">
    <property type="term" value="C:plasma membrane"/>
    <property type="evidence" value="ECO:0007669"/>
    <property type="project" value="TreeGrafter"/>
</dbReference>
<dbReference type="Pfam" id="PF07690">
    <property type="entry name" value="MFS_1"/>
    <property type="match status" value="1"/>
</dbReference>
<feature type="compositionally biased region" description="Acidic residues" evidence="5">
    <location>
        <begin position="161"/>
        <end position="179"/>
    </location>
</feature>
<dbReference type="InterPro" id="IPR020846">
    <property type="entry name" value="MFS_dom"/>
</dbReference>
<keyword evidence="2 6" id="KW-0812">Transmembrane</keyword>
<feature type="transmembrane region" description="Helical" evidence="6">
    <location>
        <begin position="261"/>
        <end position="280"/>
    </location>
</feature>
<reference evidence="8 9" key="1">
    <citation type="submission" date="2017-02" db="EMBL/GenBank/DDBJ databases">
        <authorList>
            <person name="Peterson S.W."/>
        </authorList>
    </citation>
    <scope>NUCLEOTIDE SEQUENCE [LARGE SCALE GENOMIC DNA]</scope>
    <source>
        <strain evidence="8 9">SRS1_H2-8</strain>
    </source>
</reference>
<evidence type="ECO:0000259" key="7">
    <source>
        <dbReference type="PROSITE" id="PS50850"/>
    </source>
</evidence>
<evidence type="ECO:0000256" key="5">
    <source>
        <dbReference type="SAM" id="MobiDB-lite"/>
    </source>
</evidence>
<feature type="compositionally biased region" description="Low complexity" evidence="5">
    <location>
        <begin position="136"/>
        <end position="150"/>
    </location>
</feature>
<dbReference type="FunFam" id="1.20.1250.20:FF:000011">
    <property type="entry name" value="MFS multidrug transporter, putative"/>
    <property type="match status" value="1"/>
</dbReference>
<evidence type="ECO:0000313" key="9">
    <source>
        <dbReference type="Proteomes" id="UP000239563"/>
    </source>
</evidence>
<dbReference type="Proteomes" id="UP000239563">
    <property type="component" value="Chromosome XX"/>
</dbReference>
<evidence type="ECO:0000256" key="3">
    <source>
        <dbReference type="ARBA" id="ARBA00022989"/>
    </source>
</evidence>
<dbReference type="AlphaFoldDB" id="A0A2N8UMX7"/>
<feature type="region of interest" description="Disordered" evidence="5">
    <location>
        <begin position="646"/>
        <end position="668"/>
    </location>
</feature>
<evidence type="ECO:0000313" key="8">
    <source>
        <dbReference type="EMBL" id="SJX66255.1"/>
    </source>
</evidence>
<dbReference type="PROSITE" id="PS50850">
    <property type="entry name" value="MFS"/>
    <property type="match status" value="1"/>
</dbReference>
<dbReference type="Gene3D" id="1.20.1250.20">
    <property type="entry name" value="MFS general substrate transporter like domains"/>
    <property type="match status" value="1"/>
</dbReference>
<feature type="transmembrane region" description="Helical" evidence="6">
    <location>
        <begin position="218"/>
        <end position="240"/>
    </location>
</feature>
<sequence length="668" mass="72253">MLVDYGNDHGNAGNLHHQPDPNNPTHRPSPEHARPYKLAWYQDTAWGLLLNKLTGGKVFPWPEEQPDFVPPEEYLPGYKTRRAASGGARTGSHDSRVSGSESPAAGSSSSSSSDGSERTHVGANGSKAAKPAMVEASSSSTPQRASSNASLNENLETAPDSLEDDDDPYLVDWNGDTDPDNPQNWSRARKTFVTGLLCLLTFSVYMGSAIYTPGVELLAQWFGVGTVTATLGLTLFVLGYGLGPMIGFSSASEIPAVGRSLPYLFTLFVFVVLQVPTALVNNIAGFMILRFLAGLFGSPPLATGGASIGDMYGARNRPMALGVCGLSAVCGPVLGPLIGGFAAQSFGAEGWRWTIWPLLMLSGFTLVVLLLVLPETSSSNILYRRARRLRKVTGNDKLRTKGEIFSASLTGKELALMTFVRPFVLSFTQPIVLGINFHIGLVYGILYAWFEAFPIVFVQTYGFNYGELGLAFMGIFVGAILTYIAYIFWHKYSYCPLYDRTGGKVAPEKWLEPAIVAAWAIPICMFGFGWTANASIHWIMPIILSSFFSVGTFMLFQSGLAYLGDCYPEYIASVYAGNDFFRASIGAALPLVARAMFNNLQANGPKEFPVAWGCTLIGCISIVMGPIPLLLYKFGPKLRKMSKYAVDPSAGNDSSDNEKPKNSNSNNA</sequence>
<dbReference type="GO" id="GO:1990961">
    <property type="term" value="P:xenobiotic detoxification by transmembrane export across the plasma membrane"/>
    <property type="evidence" value="ECO:0007669"/>
    <property type="project" value="TreeGrafter"/>
</dbReference>
<feature type="transmembrane region" description="Helical" evidence="6">
    <location>
        <begin position="355"/>
        <end position="374"/>
    </location>
</feature>
<comment type="subcellular location">
    <subcellularLocation>
        <location evidence="1">Membrane</location>
        <topology evidence="1">Multi-pass membrane protein</topology>
    </subcellularLocation>
</comment>
<dbReference type="InterPro" id="IPR011701">
    <property type="entry name" value="MFS"/>
</dbReference>
<feature type="transmembrane region" description="Helical" evidence="6">
    <location>
        <begin position="538"/>
        <end position="560"/>
    </location>
</feature>
<feature type="compositionally biased region" description="Low complexity" evidence="5">
    <location>
        <begin position="98"/>
        <end position="114"/>
    </location>
</feature>
<evidence type="ECO:0000256" key="2">
    <source>
        <dbReference type="ARBA" id="ARBA00022692"/>
    </source>
</evidence>
<feature type="region of interest" description="Disordered" evidence="5">
    <location>
        <begin position="82"/>
        <end position="184"/>
    </location>
</feature>
<gene>
    <name evidence="8" type="ORF">SRS1_10937</name>
</gene>
<organism evidence="8 9">
    <name type="scientific">Sporisorium reilianum f. sp. reilianum</name>
    <dbReference type="NCBI Taxonomy" id="72559"/>
    <lineage>
        <taxon>Eukaryota</taxon>
        <taxon>Fungi</taxon>
        <taxon>Dikarya</taxon>
        <taxon>Basidiomycota</taxon>
        <taxon>Ustilaginomycotina</taxon>
        <taxon>Ustilaginomycetes</taxon>
        <taxon>Ustilaginales</taxon>
        <taxon>Ustilaginaceae</taxon>
        <taxon>Sporisorium</taxon>
    </lineage>
</organism>
<feature type="transmembrane region" description="Helical" evidence="6">
    <location>
        <begin position="286"/>
        <end position="308"/>
    </location>
</feature>
<evidence type="ECO:0000256" key="1">
    <source>
        <dbReference type="ARBA" id="ARBA00004141"/>
    </source>
</evidence>
<dbReference type="SUPFAM" id="SSF103473">
    <property type="entry name" value="MFS general substrate transporter"/>
    <property type="match status" value="1"/>
</dbReference>
<dbReference type="PANTHER" id="PTHR23502:SF23">
    <property type="entry name" value="FLUCONAZOLE RESISTANCE PROTEIN 1"/>
    <property type="match status" value="1"/>
</dbReference>
<feature type="transmembrane region" description="Helical" evidence="6">
    <location>
        <begin position="192"/>
        <end position="212"/>
    </location>
</feature>
<feature type="domain" description="Major facilitator superfamily (MFS) profile" evidence="7">
    <location>
        <begin position="193"/>
        <end position="643"/>
    </location>
</feature>
<feature type="region of interest" description="Disordered" evidence="5">
    <location>
        <begin position="1"/>
        <end position="32"/>
    </location>
</feature>
<accession>A0A2N8UMX7</accession>
<feature type="transmembrane region" description="Helical" evidence="6">
    <location>
        <begin position="609"/>
        <end position="632"/>
    </location>
</feature>
<evidence type="ECO:0000256" key="6">
    <source>
        <dbReference type="SAM" id="Phobius"/>
    </source>
</evidence>
<proteinExistence type="predicted"/>
<dbReference type="GO" id="GO:0015244">
    <property type="term" value="F:fluconazole transmembrane transporter activity"/>
    <property type="evidence" value="ECO:0007669"/>
    <property type="project" value="TreeGrafter"/>
</dbReference>
<feature type="transmembrane region" description="Helical" evidence="6">
    <location>
        <begin position="320"/>
        <end position="343"/>
    </location>
</feature>
<dbReference type="EMBL" id="LT795073">
    <property type="protein sequence ID" value="SJX66255.1"/>
    <property type="molecule type" value="Genomic_DNA"/>
</dbReference>
<protein>
    <submittedName>
        <fullName evidence="8">Probable FLR1-Putative H+ antiporter involved in multidrug resistance</fullName>
    </submittedName>
</protein>
<keyword evidence="3 6" id="KW-1133">Transmembrane helix</keyword>
<feature type="transmembrane region" description="Helical" evidence="6">
    <location>
        <begin position="431"/>
        <end position="450"/>
    </location>
</feature>
<name>A0A2N8UMX7_9BASI</name>
<dbReference type="PANTHER" id="PTHR23502">
    <property type="entry name" value="MAJOR FACILITATOR SUPERFAMILY"/>
    <property type="match status" value="1"/>
</dbReference>
<evidence type="ECO:0000256" key="4">
    <source>
        <dbReference type="ARBA" id="ARBA00023136"/>
    </source>
</evidence>